<dbReference type="Proteomes" id="UP000070383">
    <property type="component" value="Unassembled WGS sequence"/>
</dbReference>
<dbReference type="InterPro" id="IPR007710">
    <property type="entry name" value="Nucleoside_deoxyribTrfase"/>
</dbReference>
<dbReference type="Pfam" id="PF05014">
    <property type="entry name" value="Nuc_deoxyrib_tr"/>
    <property type="match status" value="1"/>
</dbReference>
<reference evidence="2" key="1">
    <citation type="submission" date="2016-01" db="EMBL/GenBank/DDBJ databases">
        <authorList>
            <person name="Mitreva M."/>
            <person name="Pepin K.H."/>
            <person name="Mihindukulasuriya K.A."/>
            <person name="Fulton R."/>
            <person name="Fronick C."/>
            <person name="O'Laughlin M."/>
            <person name="Miner T."/>
            <person name="Herter B."/>
            <person name="Rosa B.A."/>
            <person name="Cordes M."/>
            <person name="Tomlinson C."/>
            <person name="Wollam A."/>
            <person name="Palsikar V.B."/>
            <person name="Mardis E.R."/>
            <person name="Wilson R.K."/>
        </authorList>
    </citation>
    <scope>NUCLEOTIDE SEQUENCE [LARGE SCALE GENOMIC DNA]</scope>
    <source>
        <strain evidence="2">MJR8151</strain>
    </source>
</reference>
<proteinExistence type="predicted"/>
<sequence length="172" mass="19772">MKIYLGCDLFIEGQRYQAKKVQDALEKEFGDKIDLYNPTDNLSINDKAAGFANGYDILWADYKRLKEADLLIGLMDTEDLGLAGEMGIAFERGIPIFQLYTDIRLNGNDREDKICEIKKDVFQNDFLYINKLITGLSYMDKDGNVFDKPRIYKTSDDLIEGLIEFIRENIKG</sequence>
<dbReference type="RefSeq" id="WP_060929342.1">
    <property type="nucleotide sequence ID" value="NZ_KQ955275.1"/>
</dbReference>
<accession>A0A133KF04</accession>
<evidence type="ECO:0000313" key="1">
    <source>
        <dbReference type="EMBL" id="KWZ78137.1"/>
    </source>
</evidence>
<dbReference type="EMBL" id="LRPM01000033">
    <property type="protein sequence ID" value="KWZ78137.1"/>
    <property type="molecule type" value="Genomic_DNA"/>
</dbReference>
<name>A0A133KF04_9FIRM</name>
<gene>
    <name evidence="1" type="ORF">HMPREF3200_00936</name>
</gene>
<protein>
    <recommendedName>
        <fullName evidence="3">Nucleoside 2-deoxyribosyltransferase</fullName>
    </recommendedName>
</protein>
<dbReference type="AlphaFoldDB" id="A0A133KF04"/>
<evidence type="ECO:0000313" key="2">
    <source>
        <dbReference type="Proteomes" id="UP000070383"/>
    </source>
</evidence>
<dbReference type="Gene3D" id="3.40.50.450">
    <property type="match status" value="1"/>
</dbReference>
<comment type="caution">
    <text evidence="1">The sequence shown here is derived from an EMBL/GenBank/DDBJ whole genome shotgun (WGS) entry which is preliminary data.</text>
</comment>
<organism evidence="1 2">
    <name type="scientific">Anaerococcus tetradius</name>
    <dbReference type="NCBI Taxonomy" id="33036"/>
    <lineage>
        <taxon>Bacteria</taxon>
        <taxon>Bacillati</taxon>
        <taxon>Bacillota</taxon>
        <taxon>Tissierellia</taxon>
        <taxon>Tissierellales</taxon>
        <taxon>Peptoniphilaceae</taxon>
        <taxon>Anaerococcus</taxon>
    </lineage>
</organism>
<evidence type="ECO:0008006" key="3">
    <source>
        <dbReference type="Google" id="ProtNLM"/>
    </source>
</evidence>
<keyword evidence="2" id="KW-1185">Reference proteome</keyword>
<dbReference type="OrthoDB" id="1691394at2"/>
<dbReference type="STRING" id="33036.HMPREF3200_00936"/>
<dbReference type="SUPFAM" id="SSF52309">
    <property type="entry name" value="N-(deoxy)ribosyltransferase-like"/>
    <property type="match status" value="1"/>
</dbReference>
<dbReference type="PATRIC" id="fig|33036.3.peg.928"/>